<dbReference type="CDD" id="cd00146">
    <property type="entry name" value="PKD"/>
    <property type="match status" value="10"/>
</dbReference>
<evidence type="ECO:0000256" key="5">
    <source>
        <dbReference type="ARBA" id="ARBA00023136"/>
    </source>
</evidence>
<dbReference type="Pfam" id="PF13585">
    <property type="entry name" value="CHU_C"/>
    <property type="match status" value="1"/>
</dbReference>
<keyword evidence="4" id="KW-1133">Transmembrane helix</keyword>
<feature type="domain" description="PKD" evidence="6">
    <location>
        <begin position="91"/>
        <end position="173"/>
    </location>
</feature>
<feature type="domain" description="PKD" evidence="6">
    <location>
        <begin position="369"/>
        <end position="420"/>
    </location>
</feature>
<dbReference type="SMART" id="SM00089">
    <property type="entry name" value="PKD"/>
    <property type="match status" value="10"/>
</dbReference>
<feature type="domain" description="PKD" evidence="6">
    <location>
        <begin position="670"/>
        <end position="752"/>
    </location>
</feature>
<dbReference type="InterPro" id="IPR026341">
    <property type="entry name" value="T9SS_type_B"/>
</dbReference>
<dbReference type="SUPFAM" id="SSF49299">
    <property type="entry name" value="PKD domain"/>
    <property type="match status" value="10"/>
</dbReference>
<dbReference type="InterPro" id="IPR013783">
    <property type="entry name" value="Ig-like_fold"/>
</dbReference>
<feature type="domain" description="PKD" evidence="6">
    <location>
        <begin position="450"/>
        <end position="502"/>
    </location>
</feature>
<dbReference type="GO" id="GO:0005261">
    <property type="term" value="F:monoatomic cation channel activity"/>
    <property type="evidence" value="ECO:0007669"/>
    <property type="project" value="TreeGrafter"/>
</dbReference>
<feature type="domain" description="PKD" evidence="6">
    <location>
        <begin position="200"/>
        <end position="256"/>
    </location>
</feature>
<dbReference type="GO" id="GO:0005886">
    <property type="term" value="C:plasma membrane"/>
    <property type="evidence" value="ECO:0007669"/>
    <property type="project" value="TreeGrafter"/>
</dbReference>
<evidence type="ECO:0000256" key="4">
    <source>
        <dbReference type="ARBA" id="ARBA00022989"/>
    </source>
</evidence>
<evidence type="ECO:0000256" key="1">
    <source>
        <dbReference type="ARBA" id="ARBA00004141"/>
    </source>
</evidence>
<reference evidence="7" key="1">
    <citation type="submission" date="2019-08" db="EMBL/GenBank/DDBJ databases">
        <authorList>
            <person name="Kucharzyk K."/>
            <person name="Murdoch R.W."/>
            <person name="Higgins S."/>
            <person name="Loffler F."/>
        </authorList>
    </citation>
    <scope>NUCLEOTIDE SEQUENCE</scope>
</reference>
<evidence type="ECO:0000256" key="2">
    <source>
        <dbReference type="ARBA" id="ARBA00022692"/>
    </source>
</evidence>
<feature type="domain" description="PKD" evidence="6">
    <location>
        <begin position="605"/>
        <end position="666"/>
    </location>
</feature>
<keyword evidence="5" id="KW-0472">Membrane</keyword>
<dbReference type="PROSITE" id="PS50093">
    <property type="entry name" value="PKD"/>
    <property type="match status" value="10"/>
</dbReference>
<keyword evidence="3" id="KW-0677">Repeat</keyword>
<dbReference type="NCBIfam" id="TIGR04131">
    <property type="entry name" value="Bac_Flav_CTERM"/>
    <property type="match status" value="1"/>
</dbReference>
<proteinExistence type="predicted"/>
<evidence type="ECO:0000256" key="3">
    <source>
        <dbReference type="ARBA" id="ARBA00022737"/>
    </source>
</evidence>
<organism evidence="7">
    <name type="scientific">bioreactor metagenome</name>
    <dbReference type="NCBI Taxonomy" id="1076179"/>
    <lineage>
        <taxon>unclassified sequences</taxon>
        <taxon>metagenomes</taxon>
        <taxon>ecological metagenomes</taxon>
    </lineage>
</organism>
<feature type="domain" description="PKD" evidence="6">
    <location>
        <begin position="275"/>
        <end position="339"/>
    </location>
</feature>
<evidence type="ECO:0000313" key="7">
    <source>
        <dbReference type="EMBL" id="MPM13415.1"/>
    </source>
</evidence>
<comment type="caution">
    <text evidence="7">The sequence shown here is derived from an EMBL/GenBank/DDBJ whole genome shotgun (WGS) entry which is preliminary data.</text>
</comment>
<dbReference type="Gene3D" id="2.60.40.10">
    <property type="entry name" value="Immunoglobulins"/>
    <property type="match status" value="10"/>
</dbReference>
<dbReference type="AlphaFoldDB" id="A0A644XB25"/>
<gene>
    <name evidence="7" type="ORF">SDC9_59772</name>
</gene>
<dbReference type="InterPro" id="IPR000601">
    <property type="entry name" value="PKD_dom"/>
</dbReference>
<sequence>MNPLPIAAFNSISACSGFPGQFTDASSSTGGNITDWDWDFGDGSGSSTVQDPTYQYATTTSVTTYNVVLWVTDQNGCEDSVVMPATIYPSPVAAFVSDSVCSGIASQFTDASTSIGGAITAWDWDFGDGSGTSAVQSPSYTYAAVLNTTTYPVTLIVENINGCFDTLTQNSLVWPNPVVDFHSDIACMGSPTNFYDDTYSNGGALQSWLWDFGDGSGTATQQYPDYQYANSGFYNVTLTVTDINQCVSSATESIVVDSLPIPDFTYTLSCTQGIVYFSNASQGNGSNIVGYMWDFDDLSMSGQVSPAHYYFTSGTYDVTLYVYNDRGCSDSLTMPVTIEPGLNWDFTATEECFGEATVFNDFTLNPNVPAVAWFWNFGDGTSSTLEDPTHLYPVSGTYNVLLTVTDAAGCTYSVLHNVIVNPGPVADFSATVVTQGNPTSFTDQSTTILGTIISWSWDFDDGGTAAIQNPLHTYALPGTYDVTLIVFNNFGCSDTTTITVTVLPLVDADFIADTVCAKTPMTFTDLSVTGAGTIDYWYWDFGDGYSSALQNPQHIYYNSGVFTVTLIATNTAGISDTTSHQVLVLEAPTAEFLSTSVCQGNATAFMNQSSGTTSNVIGWTWDLGDGNANYTPSFNHVYDSSGTYTVSLIVVNTIGCRDTVTHPVNVWEIPQVNIAAVPQEGCIPLDVVFTDLTTVGDGTITSWLWQFGDGYTSVSAGGAFHEYTSPGMYSINLMVTSNHGCTATQSFPNYIQTYPNPVASFYYFPTNPDLSNPGVNMVDISVGASSWNWDFGDGEGSSEQSPMHEFPMQGNYLITLIAGNTYGCYDTTSLPIHVAADELIYIPNAITPNGDGRNDWFMPFGAGWSVDDYEMRIYNRWGQLIFVTTDINHPWDGTTMGTGETVPTGVYVWKVWYIDLEGKKQNLIGRVTVTY</sequence>
<keyword evidence="2" id="KW-0812">Transmembrane</keyword>
<dbReference type="InterPro" id="IPR035986">
    <property type="entry name" value="PKD_dom_sf"/>
</dbReference>
<dbReference type="GO" id="GO:0006816">
    <property type="term" value="P:calcium ion transport"/>
    <property type="evidence" value="ECO:0007669"/>
    <property type="project" value="TreeGrafter"/>
</dbReference>
<feature type="domain" description="PKD" evidence="6">
    <location>
        <begin position="5"/>
        <end position="63"/>
    </location>
</feature>
<protein>
    <recommendedName>
        <fullName evidence="6">PKD domain-containing protein</fullName>
    </recommendedName>
</protein>
<comment type="subcellular location">
    <subcellularLocation>
        <location evidence="1">Membrane</location>
        <topology evidence="1">Multi-pass membrane protein</topology>
    </subcellularLocation>
</comment>
<dbReference type="PANTHER" id="PTHR46730">
    <property type="entry name" value="POLYCYSTIN-1"/>
    <property type="match status" value="1"/>
</dbReference>
<dbReference type="EMBL" id="VSSQ01002115">
    <property type="protein sequence ID" value="MPM13415.1"/>
    <property type="molecule type" value="Genomic_DNA"/>
</dbReference>
<evidence type="ECO:0000259" key="6">
    <source>
        <dbReference type="PROSITE" id="PS50093"/>
    </source>
</evidence>
<dbReference type="InterPro" id="IPR022409">
    <property type="entry name" value="PKD/Chitinase_dom"/>
</dbReference>
<dbReference type="PANTHER" id="PTHR46730:SF4">
    <property type="entry name" value="POLYCYSTIC KIDNEY DISEASE PROTEIN 1-LIKE 1"/>
    <property type="match status" value="1"/>
</dbReference>
<dbReference type="Pfam" id="PF18911">
    <property type="entry name" value="PKD_4"/>
    <property type="match status" value="10"/>
</dbReference>
<name>A0A644XB25_9ZZZZ</name>
<feature type="domain" description="PKD" evidence="6">
    <location>
        <begin position="786"/>
        <end position="834"/>
    </location>
</feature>
<accession>A0A644XB25</accession>
<feature type="domain" description="PKD" evidence="6">
    <location>
        <begin position="537"/>
        <end position="584"/>
    </location>
</feature>